<protein>
    <submittedName>
        <fullName evidence="2">Uncharacterized protein</fullName>
    </submittedName>
</protein>
<name>A0A4S8MND7_DENBC</name>
<dbReference type="Proteomes" id="UP000297245">
    <property type="component" value="Unassembled WGS sequence"/>
</dbReference>
<gene>
    <name evidence="2" type="ORF">K435DRAFT_649277</name>
    <name evidence="1" type="ORF">K435DRAFT_704136</name>
</gene>
<dbReference type="OrthoDB" id="159449at2759"/>
<organism evidence="2 3">
    <name type="scientific">Dendrothele bispora (strain CBS 962.96)</name>
    <dbReference type="NCBI Taxonomy" id="1314807"/>
    <lineage>
        <taxon>Eukaryota</taxon>
        <taxon>Fungi</taxon>
        <taxon>Dikarya</taxon>
        <taxon>Basidiomycota</taxon>
        <taxon>Agaricomycotina</taxon>
        <taxon>Agaricomycetes</taxon>
        <taxon>Agaricomycetidae</taxon>
        <taxon>Agaricales</taxon>
        <taxon>Agaricales incertae sedis</taxon>
        <taxon>Dendrothele</taxon>
    </lineage>
</organism>
<evidence type="ECO:0000313" key="2">
    <source>
        <dbReference type="EMBL" id="THV04415.1"/>
    </source>
</evidence>
<dbReference type="AlphaFoldDB" id="A0A4S8MND7"/>
<dbReference type="EMBL" id="ML179056">
    <property type="protein sequence ID" value="THV04415.1"/>
    <property type="molecule type" value="Genomic_DNA"/>
</dbReference>
<evidence type="ECO:0000313" key="1">
    <source>
        <dbReference type="EMBL" id="THU76719.1"/>
    </source>
</evidence>
<accession>A0A4S8MND7</accession>
<dbReference type="EMBL" id="ML180740">
    <property type="protein sequence ID" value="THU76719.1"/>
    <property type="molecule type" value="Genomic_DNA"/>
</dbReference>
<sequence length="71" mass="7672">IDAAELSRSTRFAAKGGMRKCTATYGCVAEGNEDLVVRTLLVILDGSDRTVLMQIPTWTGYCEGTVGRFQA</sequence>
<keyword evidence="3" id="KW-1185">Reference proteome</keyword>
<feature type="non-terminal residue" evidence="2">
    <location>
        <position position="1"/>
    </location>
</feature>
<reference evidence="2 3" key="1">
    <citation type="journal article" date="2019" name="Nat. Ecol. Evol.">
        <title>Megaphylogeny resolves global patterns of mushroom evolution.</title>
        <authorList>
            <person name="Varga T."/>
            <person name="Krizsan K."/>
            <person name="Foldi C."/>
            <person name="Dima B."/>
            <person name="Sanchez-Garcia M."/>
            <person name="Sanchez-Ramirez S."/>
            <person name="Szollosi G.J."/>
            <person name="Szarkandi J.G."/>
            <person name="Papp V."/>
            <person name="Albert L."/>
            <person name="Andreopoulos W."/>
            <person name="Angelini C."/>
            <person name="Antonin V."/>
            <person name="Barry K.W."/>
            <person name="Bougher N.L."/>
            <person name="Buchanan P."/>
            <person name="Buyck B."/>
            <person name="Bense V."/>
            <person name="Catcheside P."/>
            <person name="Chovatia M."/>
            <person name="Cooper J."/>
            <person name="Damon W."/>
            <person name="Desjardin D."/>
            <person name="Finy P."/>
            <person name="Geml J."/>
            <person name="Haridas S."/>
            <person name="Hughes K."/>
            <person name="Justo A."/>
            <person name="Karasinski D."/>
            <person name="Kautmanova I."/>
            <person name="Kiss B."/>
            <person name="Kocsube S."/>
            <person name="Kotiranta H."/>
            <person name="LaButti K.M."/>
            <person name="Lechner B.E."/>
            <person name="Liimatainen K."/>
            <person name="Lipzen A."/>
            <person name="Lukacs Z."/>
            <person name="Mihaltcheva S."/>
            <person name="Morgado L.N."/>
            <person name="Niskanen T."/>
            <person name="Noordeloos M.E."/>
            <person name="Ohm R.A."/>
            <person name="Ortiz-Santana B."/>
            <person name="Ovrebo C."/>
            <person name="Racz N."/>
            <person name="Riley R."/>
            <person name="Savchenko A."/>
            <person name="Shiryaev A."/>
            <person name="Soop K."/>
            <person name="Spirin V."/>
            <person name="Szebenyi C."/>
            <person name="Tomsovsky M."/>
            <person name="Tulloss R.E."/>
            <person name="Uehling J."/>
            <person name="Grigoriev I.V."/>
            <person name="Vagvolgyi C."/>
            <person name="Papp T."/>
            <person name="Martin F.M."/>
            <person name="Miettinen O."/>
            <person name="Hibbett D.S."/>
            <person name="Nagy L.G."/>
        </authorList>
    </citation>
    <scope>NUCLEOTIDE SEQUENCE [LARGE SCALE GENOMIC DNA]</scope>
    <source>
        <strain evidence="2 3">CBS 962.96</strain>
    </source>
</reference>
<evidence type="ECO:0000313" key="3">
    <source>
        <dbReference type="Proteomes" id="UP000297245"/>
    </source>
</evidence>
<proteinExistence type="predicted"/>